<organism evidence="3 4">
    <name type="scientific">Kitasatospora aburaviensis</name>
    <dbReference type="NCBI Taxonomy" id="67265"/>
    <lineage>
        <taxon>Bacteria</taxon>
        <taxon>Bacillati</taxon>
        <taxon>Actinomycetota</taxon>
        <taxon>Actinomycetes</taxon>
        <taxon>Kitasatosporales</taxon>
        <taxon>Streptomycetaceae</taxon>
        <taxon>Kitasatospora</taxon>
    </lineage>
</organism>
<feature type="compositionally biased region" description="Low complexity" evidence="1">
    <location>
        <begin position="89"/>
        <end position="100"/>
    </location>
</feature>
<feature type="compositionally biased region" description="Pro residues" evidence="1">
    <location>
        <begin position="64"/>
        <end position="88"/>
    </location>
</feature>
<evidence type="ECO:0000256" key="2">
    <source>
        <dbReference type="SAM" id="Phobius"/>
    </source>
</evidence>
<feature type="compositionally biased region" description="Low complexity" evidence="1">
    <location>
        <begin position="43"/>
        <end position="63"/>
    </location>
</feature>
<feature type="compositionally biased region" description="Pro residues" evidence="1">
    <location>
        <begin position="101"/>
        <end position="117"/>
    </location>
</feature>
<evidence type="ECO:0000313" key="3">
    <source>
        <dbReference type="EMBL" id="MFC5886296.1"/>
    </source>
</evidence>
<dbReference type="RefSeq" id="WP_313764605.1">
    <property type="nucleotide sequence ID" value="NZ_BAAAVH010000071.1"/>
</dbReference>
<protein>
    <submittedName>
        <fullName evidence="3">Uncharacterized protein</fullName>
    </submittedName>
</protein>
<feature type="region of interest" description="Disordered" evidence="1">
    <location>
        <begin position="1"/>
        <end position="131"/>
    </location>
</feature>
<keyword evidence="2" id="KW-0812">Transmembrane</keyword>
<proteinExistence type="predicted"/>
<reference evidence="4" key="1">
    <citation type="journal article" date="2019" name="Int. J. Syst. Evol. Microbiol.">
        <title>The Global Catalogue of Microorganisms (GCM) 10K type strain sequencing project: providing services to taxonomists for standard genome sequencing and annotation.</title>
        <authorList>
            <consortium name="The Broad Institute Genomics Platform"/>
            <consortium name="The Broad Institute Genome Sequencing Center for Infectious Disease"/>
            <person name="Wu L."/>
            <person name="Ma J."/>
        </authorList>
    </citation>
    <scope>NUCLEOTIDE SEQUENCE [LARGE SCALE GENOMIC DNA]</scope>
    <source>
        <strain evidence="4">CGMCC 4.1469</strain>
    </source>
</reference>
<evidence type="ECO:0000313" key="4">
    <source>
        <dbReference type="Proteomes" id="UP001596067"/>
    </source>
</evidence>
<feature type="transmembrane region" description="Helical" evidence="2">
    <location>
        <begin position="149"/>
        <end position="168"/>
    </location>
</feature>
<accession>A0ABW1EZ13</accession>
<keyword evidence="2" id="KW-1133">Transmembrane helix</keyword>
<dbReference type="EMBL" id="JBHSOD010000015">
    <property type="protein sequence ID" value="MFC5886296.1"/>
    <property type="molecule type" value="Genomic_DNA"/>
</dbReference>
<feature type="compositionally biased region" description="Gly residues" evidence="1">
    <location>
        <begin position="1"/>
        <end position="15"/>
    </location>
</feature>
<gene>
    <name evidence="3" type="ORF">ACFP0N_15125</name>
</gene>
<name>A0ABW1EZ13_9ACTN</name>
<sequence>MTDQGYGGRAGGNGGAPPPNPYAQGGSYGQGAPNPYGGSAPNGQGAPNPYAQGGPYGQGAPNPYGQPYPAPAPAPANPYAQPLPPQPIPSQAAPVAQPAPAQQPAPAHRPTPAPQHPAPVGAGGPIGHYPGPAPRRNPVAVLLQFTLQWIYAPLWIAALVALFALLLWSGGGGPSAPNSDAWLKVNRTFIPPRRLKAELTGKPEDWERYVTPILERRIRDAEQKHAFGAGDVAEDFSRVMHVKLAVRLYRGLGAAGVVRIAERYGWHGGASDEGRVRVRRVFPAPAPVAVPGPLDPPAAPGTPWGPQPSRPAVLLPFMLVLQIAYVPLCGVLGLLLFWGRHARPDYWDRWGARWAVGPRAFWAELTGSSAAWDRHIRRILKPDRGAPRKKADEPGVPSPVIRAVVPARTRVNLATYRGAGAQEVLRIAAEQGWVLDPAYTPEPEACVRLYKPHRAA</sequence>
<evidence type="ECO:0000256" key="1">
    <source>
        <dbReference type="SAM" id="MobiDB-lite"/>
    </source>
</evidence>
<dbReference type="Proteomes" id="UP001596067">
    <property type="component" value="Unassembled WGS sequence"/>
</dbReference>
<feature type="transmembrane region" description="Helical" evidence="2">
    <location>
        <begin position="313"/>
        <end position="339"/>
    </location>
</feature>
<keyword evidence="4" id="KW-1185">Reference proteome</keyword>
<keyword evidence="2" id="KW-0472">Membrane</keyword>
<comment type="caution">
    <text evidence="3">The sequence shown here is derived from an EMBL/GenBank/DDBJ whole genome shotgun (WGS) entry which is preliminary data.</text>
</comment>